<protein>
    <submittedName>
        <fullName evidence="2">Uncharacterized protein</fullName>
    </submittedName>
</protein>
<accession>A0ABX8Z240</accession>
<organism evidence="2 3">
    <name type="scientific">Candidatus Rhabdochlamydia porcellionis</name>
    <dbReference type="NCBI Taxonomy" id="225148"/>
    <lineage>
        <taxon>Bacteria</taxon>
        <taxon>Pseudomonadati</taxon>
        <taxon>Chlamydiota</taxon>
        <taxon>Chlamydiia</taxon>
        <taxon>Parachlamydiales</taxon>
        <taxon>Candidatus Rhabdochlamydiaceae</taxon>
        <taxon>Candidatus Rhabdochlamydia</taxon>
    </lineage>
</organism>
<proteinExistence type="predicted"/>
<feature type="region of interest" description="Disordered" evidence="1">
    <location>
        <begin position="18"/>
        <end position="76"/>
    </location>
</feature>
<evidence type="ECO:0000313" key="2">
    <source>
        <dbReference type="EMBL" id="QZA58622.1"/>
    </source>
</evidence>
<evidence type="ECO:0000256" key="1">
    <source>
        <dbReference type="SAM" id="MobiDB-lite"/>
    </source>
</evidence>
<gene>
    <name evidence="2" type="ORF">RHAB15C_0000500</name>
</gene>
<reference evidence="2 3" key="1">
    <citation type="submission" date="2021-05" db="EMBL/GenBank/DDBJ databases">
        <title>Ecology and evolution of chlamydial symbionts of arthropods.</title>
        <authorList>
            <person name="Halter T."/>
            <person name="Sixt B.S."/>
            <person name="Toenshoff E.R."/>
            <person name="Koestlbacher S."/>
            <person name="Schulz F."/>
            <person name="Kostanjsek R."/>
            <person name="Collingro A."/>
            <person name="Hendrickx F."/>
            <person name="Horn M."/>
        </authorList>
    </citation>
    <scope>NUCLEOTIDE SEQUENCE [LARGE SCALE GENOMIC DNA]</scope>
    <source>
        <strain evidence="2 3">15C</strain>
    </source>
</reference>
<name>A0ABX8Z240_9BACT</name>
<dbReference type="EMBL" id="CP075585">
    <property type="protein sequence ID" value="QZA58622.1"/>
    <property type="molecule type" value="Genomic_DNA"/>
</dbReference>
<keyword evidence="3" id="KW-1185">Reference proteome</keyword>
<feature type="compositionally biased region" description="Basic and acidic residues" evidence="1">
    <location>
        <begin position="66"/>
        <end position="76"/>
    </location>
</feature>
<sequence length="99" mass="11095">MQSTRNLCRSQSLRIKASKGPIVTQDQVSEGLKNLRSSKNSKETSAIPLDTKPIPLTESFSQSQLKHLEKKQNEKPEIEETLSVAAIREKFKSLSQKAN</sequence>
<dbReference type="Proteomes" id="UP000822862">
    <property type="component" value="Chromosome"/>
</dbReference>
<evidence type="ECO:0000313" key="3">
    <source>
        <dbReference type="Proteomes" id="UP000822862"/>
    </source>
</evidence>
<dbReference type="RefSeq" id="WP_194845780.1">
    <property type="nucleotide sequence ID" value="NZ_CP075585.1"/>
</dbReference>